<accession>A0ABP9W6A1</accession>
<feature type="chain" id="PRO_5046498831" description="DUF305 domain-containing protein" evidence="1">
    <location>
        <begin position="20"/>
        <end position="199"/>
    </location>
</feature>
<dbReference type="PANTHER" id="PTHR36933:SF1">
    <property type="entry name" value="SLL0788 PROTEIN"/>
    <property type="match status" value="1"/>
</dbReference>
<keyword evidence="1" id="KW-0732">Signal</keyword>
<evidence type="ECO:0000313" key="3">
    <source>
        <dbReference type="EMBL" id="GAA5512320.1"/>
    </source>
</evidence>
<evidence type="ECO:0000259" key="2">
    <source>
        <dbReference type="Pfam" id="PF03713"/>
    </source>
</evidence>
<proteinExistence type="predicted"/>
<feature type="domain" description="DUF305" evidence="2">
    <location>
        <begin position="24"/>
        <end position="110"/>
    </location>
</feature>
<feature type="signal peptide" evidence="1">
    <location>
        <begin position="1"/>
        <end position="19"/>
    </location>
</feature>
<dbReference type="PANTHER" id="PTHR36933">
    <property type="entry name" value="SLL0788 PROTEIN"/>
    <property type="match status" value="1"/>
</dbReference>
<reference evidence="3 4" key="1">
    <citation type="submission" date="2024-02" db="EMBL/GenBank/DDBJ databases">
        <title>Deinococcus carri NBRC 110142.</title>
        <authorList>
            <person name="Ichikawa N."/>
            <person name="Katano-Makiyama Y."/>
            <person name="Hidaka K."/>
        </authorList>
    </citation>
    <scope>NUCLEOTIDE SEQUENCE [LARGE SCALE GENOMIC DNA]</scope>
    <source>
        <strain evidence="3 4">NBRC 110142</strain>
    </source>
</reference>
<protein>
    <recommendedName>
        <fullName evidence="2">DUF305 domain-containing protein</fullName>
    </recommendedName>
</protein>
<gene>
    <name evidence="3" type="ORF">Dcar01_01034</name>
</gene>
<dbReference type="Pfam" id="PF03713">
    <property type="entry name" value="DUF305"/>
    <property type="match status" value="2"/>
</dbReference>
<dbReference type="Proteomes" id="UP001401887">
    <property type="component" value="Unassembled WGS sequence"/>
</dbReference>
<keyword evidence="4" id="KW-1185">Reference proteome</keyword>
<name>A0ABP9W6A1_9DEIO</name>
<dbReference type="InterPro" id="IPR012347">
    <property type="entry name" value="Ferritin-like"/>
</dbReference>
<sequence>MKRNLLLMAVLSVSGVGFAQGSMGGMDHSTMSGMSGQSGMTMQMDMSGLEKLGGKAFDRAFLSMMVPHHQMAVDMARAVLPVSKDATVKRWANAIIKAQESEIKQMNTLLRSYGGSDAAMANMMKSSMSGMADMVKKAKNPDVAFVQGMIPHHVSAIDMATLALQKSSDVRVLKLARDIVRDQATEAYDFRLWLMKRGT</sequence>
<dbReference type="Gene3D" id="1.20.1260.10">
    <property type="match status" value="2"/>
</dbReference>
<dbReference type="EMBL" id="BAABRP010000002">
    <property type="protein sequence ID" value="GAA5512320.1"/>
    <property type="molecule type" value="Genomic_DNA"/>
</dbReference>
<dbReference type="InterPro" id="IPR005183">
    <property type="entry name" value="DUF305_CopM-like"/>
</dbReference>
<comment type="caution">
    <text evidence="3">The sequence shown here is derived from an EMBL/GenBank/DDBJ whole genome shotgun (WGS) entry which is preliminary data.</text>
</comment>
<evidence type="ECO:0000313" key="4">
    <source>
        <dbReference type="Proteomes" id="UP001401887"/>
    </source>
</evidence>
<dbReference type="RefSeq" id="WP_345461987.1">
    <property type="nucleotide sequence ID" value="NZ_BAABRP010000002.1"/>
</dbReference>
<evidence type="ECO:0000256" key="1">
    <source>
        <dbReference type="SAM" id="SignalP"/>
    </source>
</evidence>
<organism evidence="3 4">
    <name type="scientific">Deinococcus carri</name>
    <dbReference type="NCBI Taxonomy" id="1211323"/>
    <lineage>
        <taxon>Bacteria</taxon>
        <taxon>Thermotogati</taxon>
        <taxon>Deinococcota</taxon>
        <taxon>Deinococci</taxon>
        <taxon>Deinococcales</taxon>
        <taxon>Deinococcaceae</taxon>
        <taxon>Deinococcus</taxon>
    </lineage>
</organism>
<feature type="domain" description="DUF305" evidence="2">
    <location>
        <begin position="142"/>
        <end position="197"/>
    </location>
</feature>